<feature type="binding site" evidence="7">
    <location>
        <position position="123"/>
    </location>
    <ligand>
        <name>Zn(2+)</name>
        <dbReference type="ChEBI" id="CHEBI:29105"/>
        <label>2</label>
    </ligand>
</feature>
<feature type="binding site" evidence="8">
    <location>
        <position position="212"/>
    </location>
    <ligand>
        <name>allantoate</name>
        <dbReference type="ChEBI" id="CHEBI:17536"/>
    </ligand>
</feature>
<dbReference type="Pfam" id="PF01546">
    <property type="entry name" value="Peptidase_M20"/>
    <property type="match status" value="1"/>
</dbReference>
<accession>A0A918KTC0</accession>
<keyword evidence="5 10" id="KW-0378">Hydrolase</keyword>
<evidence type="ECO:0000256" key="1">
    <source>
        <dbReference type="ARBA" id="ARBA00001936"/>
    </source>
</evidence>
<reference evidence="10" key="2">
    <citation type="submission" date="2020-09" db="EMBL/GenBank/DDBJ databases">
        <authorList>
            <person name="Sun Q."/>
            <person name="Kim S."/>
        </authorList>
    </citation>
    <scope>NUCLEOTIDE SEQUENCE</scope>
    <source>
        <strain evidence="10">KCTC 22169</strain>
    </source>
</reference>
<dbReference type="SUPFAM" id="SSF53187">
    <property type="entry name" value="Zn-dependent exopeptidases"/>
    <property type="match status" value="1"/>
</dbReference>
<organism evidence="10 11">
    <name type="scientific">Saccharospirillum salsuginis</name>
    <dbReference type="NCBI Taxonomy" id="418750"/>
    <lineage>
        <taxon>Bacteria</taxon>
        <taxon>Pseudomonadati</taxon>
        <taxon>Pseudomonadota</taxon>
        <taxon>Gammaproteobacteria</taxon>
        <taxon>Oceanospirillales</taxon>
        <taxon>Saccharospirillaceae</taxon>
        <taxon>Saccharospirillum</taxon>
    </lineage>
</organism>
<dbReference type="PANTHER" id="PTHR32494">
    <property type="entry name" value="ALLANTOATE DEIMINASE-RELATED"/>
    <property type="match status" value="1"/>
</dbReference>
<dbReference type="InterPro" id="IPR036264">
    <property type="entry name" value="Bact_exopeptidase_dim_dom"/>
</dbReference>
<name>A0A918KTC0_9GAMM</name>
<dbReference type="RefSeq" id="WP_229805482.1">
    <property type="nucleotide sequence ID" value="NZ_BMXR01000016.1"/>
</dbReference>
<evidence type="ECO:0000256" key="7">
    <source>
        <dbReference type="PIRSR" id="PIRSR001235-1"/>
    </source>
</evidence>
<evidence type="ECO:0000313" key="10">
    <source>
        <dbReference type="EMBL" id="GGX72716.1"/>
    </source>
</evidence>
<dbReference type="PANTHER" id="PTHR32494:SF19">
    <property type="entry name" value="ALLANTOATE DEIMINASE-RELATED"/>
    <property type="match status" value="1"/>
</dbReference>
<feature type="binding site" evidence="7">
    <location>
        <position position="378"/>
    </location>
    <ligand>
        <name>Zn(2+)</name>
        <dbReference type="ChEBI" id="CHEBI:29105"/>
        <label>2</label>
    </ligand>
</feature>
<evidence type="ECO:0000256" key="5">
    <source>
        <dbReference type="ARBA" id="ARBA00022801"/>
    </source>
</evidence>
<reference evidence="10" key="1">
    <citation type="journal article" date="2014" name="Int. J. Syst. Evol. Microbiol.">
        <title>Complete genome sequence of Corynebacterium casei LMG S-19264T (=DSM 44701T), isolated from a smear-ripened cheese.</title>
        <authorList>
            <consortium name="US DOE Joint Genome Institute (JGI-PGF)"/>
            <person name="Walter F."/>
            <person name="Albersmeier A."/>
            <person name="Kalinowski J."/>
            <person name="Ruckert C."/>
        </authorList>
    </citation>
    <scope>NUCLEOTIDE SEQUENCE</scope>
    <source>
        <strain evidence="10">KCTC 22169</strain>
    </source>
</reference>
<evidence type="ECO:0000256" key="6">
    <source>
        <dbReference type="ARBA" id="ARBA00023211"/>
    </source>
</evidence>
<comment type="subunit">
    <text evidence="3">Homodimer.</text>
</comment>
<proteinExistence type="inferred from homology"/>
<keyword evidence="11" id="KW-1185">Reference proteome</keyword>
<dbReference type="Gene3D" id="3.30.70.360">
    <property type="match status" value="1"/>
</dbReference>
<keyword evidence="7" id="KW-0862">Zinc</keyword>
<feature type="binding site" evidence="8">
    <location>
        <position position="284"/>
    </location>
    <ligand>
        <name>allantoate</name>
        <dbReference type="ChEBI" id="CHEBI:17536"/>
    </ligand>
</feature>
<dbReference type="CDD" id="cd03884">
    <property type="entry name" value="M20_bAS"/>
    <property type="match status" value="1"/>
</dbReference>
<dbReference type="AlphaFoldDB" id="A0A918KTC0"/>
<comment type="caution">
    <text evidence="10">The sequence shown here is derived from an EMBL/GenBank/DDBJ whole genome shotgun (WGS) entry which is preliminary data.</text>
</comment>
<comment type="cofactor">
    <cofactor evidence="7">
        <name>Zn(2+)</name>
        <dbReference type="ChEBI" id="CHEBI:29105"/>
    </cofactor>
    <text evidence="7">Binds 2 Zn(2+) ions per subunit.</text>
</comment>
<dbReference type="InterPro" id="IPR002933">
    <property type="entry name" value="Peptidase_M20"/>
</dbReference>
<dbReference type="Proteomes" id="UP000626148">
    <property type="component" value="Unassembled WGS sequence"/>
</dbReference>
<comment type="similarity">
    <text evidence="2">Belongs to the peptidase M20 family.</text>
</comment>
<comment type="cofactor">
    <cofactor evidence="1">
        <name>Mn(2+)</name>
        <dbReference type="ChEBI" id="CHEBI:29035"/>
    </cofactor>
</comment>
<dbReference type="SUPFAM" id="SSF55031">
    <property type="entry name" value="Bacterial exopeptidase dimerisation domain"/>
    <property type="match status" value="1"/>
</dbReference>
<dbReference type="NCBIfam" id="TIGR01879">
    <property type="entry name" value="hydantase"/>
    <property type="match status" value="1"/>
</dbReference>
<protein>
    <submittedName>
        <fullName evidence="10">Zn-dependent hydrolase</fullName>
    </submittedName>
</protein>
<feature type="domain" description="Peptidase M20 dimerisation" evidence="9">
    <location>
        <begin position="213"/>
        <end position="308"/>
    </location>
</feature>
<dbReference type="Gene3D" id="3.40.630.10">
    <property type="entry name" value="Zn peptidases"/>
    <property type="match status" value="1"/>
</dbReference>
<keyword evidence="4 7" id="KW-0479">Metal-binding</keyword>
<sequence length="407" mass="43724">MSMGERIMALSERAAVHSEPGPGVTRLLGTPEHKALLADLSGWMKQAGLSVELDGAGNLVGRTVPVAGAKTLIIGSHQDTVRQGGKYDGMLGVLLPLVVLEDLHKSGTTLPVNIELVAFSDEEGARFSSTLVGSSALAGTFESTMLDALDRDGNTLGDALRDLGADPSTIPQLARDPDRIAGFLEVHIEQGPALESLDLPVGIVTAITGIERHSVTITGKAGHAGTTPMHLRRDALVAATEVVRIVDRLCRDTDDLVGVVGELNVTPNAVNVIPSQVDLTVELRSPSSVIRREAREQLFREIEGALNQSPCQWRHERRYEQTEVRCSDAIQTRLARSIEAEGFEPHRLFSGAGHDGLAMNALTEVGMLFVRCKDGLSHHPDEAITAADADSAARVLRHCLQHWEARD</sequence>
<evidence type="ECO:0000256" key="3">
    <source>
        <dbReference type="ARBA" id="ARBA00011738"/>
    </source>
</evidence>
<dbReference type="PIRSF" id="PIRSF001235">
    <property type="entry name" value="Amidase_carbamoylase"/>
    <property type="match status" value="1"/>
</dbReference>
<feature type="binding site" evidence="8">
    <location>
        <position position="271"/>
    </location>
    <ligand>
        <name>allantoate</name>
        <dbReference type="ChEBI" id="CHEBI:17536"/>
    </ligand>
</feature>
<feature type="binding site" evidence="7">
    <location>
        <position position="77"/>
    </location>
    <ligand>
        <name>Zn(2+)</name>
        <dbReference type="ChEBI" id="CHEBI:29105"/>
        <label>1</label>
    </ligand>
</feature>
<feature type="binding site" evidence="7">
    <location>
        <position position="88"/>
    </location>
    <ligand>
        <name>Zn(2+)</name>
        <dbReference type="ChEBI" id="CHEBI:29105"/>
        <label>2</label>
    </ligand>
</feature>
<evidence type="ECO:0000256" key="2">
    <source>
        <dbReference type="ARBA" id="ARBA00006153"/>
    </source>
</evidence>
<dbReference type="GO" id="GO:0016813">
    <property type="term" value="F:hydrolase activity, acting on carbon-nitrogen (but not peptide) bonds, in linear amidines"/>
    <property type="evidence" value="ECO:0007669"/>
    <property type="project" value="InterPro"/>
</dbReference>
<feature type="binding site" evidence="7">
    <location>
        <position position="88"/>
    </location>
    <ligand>
        <name>Zn(2+)</name>
        <dbReference type="ChEBI" id="CHEBI:29105"/>
        <label>1</label>
    </ligand>
</feature>
<dbReference type="InterPro" id="IPR011650">
    <property type="entry name" value="Peptidase_M20_dimer"/>
</dbReference>
<keyword evidence="6" id="KW-0464">Manganese</keyword>
<evidence type="ECO:0000256" key="8">
    <source>
        <dbReference type="PIRSR" id="PIRSR001235-2"/>
    </source>
</evidence>
<evidence type="ECO:0000259" key="9">
    <source>
        <dbReference type="Pfam" id="PF07687"/>
    </source>
</evidence>
<gene>
    <name evidence="10" type="ORF">GCM10007392_45040</name>
</gene>
<evidence type="ECO:0000313" key="11">
    <source>
        <dbReference type="Proteomes" id="UP000626148"/>
    </source>
</evidence>
<dbReference type="Pfam" id="PF07687">
    <property type="entry name" value="M20_dimer"/>
    <property type="match status" value="1"/>
</dbReference>
<dbReference type="EMBL" id="BMXR01000016">
    <property type="protein sequence ID" value="GGX72716.1"/>
    <property type="molecule type" value="Genomic_DNA"/>
</dbReference>
<dbReference type="InterPro" id="IPR010158">
    <property type="entry name" value="Amidase_Cbmase"/>
</dbReference>
<evidence type="ECO:0000256" key="4">
    <source>
        <dbReference type="ARBA" id="ARBA00022723"/>
    </source>
</evidence>
<dbReference type="GO" id="GO:0046872">
    <property type="term" value="F:metal ion binding"/>
    <property type="evidence" value="ECO:0007669"/>
    <property type="project" value="UniProtKB-KW"/>
</dbReference>
<feature type="binding site" evidence="7">
    <location>
        <position position="187"/>
    </location>
    <ligand>
        <name>Zn(2+)</name>
        <dbReference type="ChEBI" id="CHEBI:29105"/>
        <label>1</label>
    </ligand>
</feature>